<evidence type="ECO:0000313" key="2">
    <source>
        <dbReference type="EMBL" id="BAU92143.1"/>
    </source>
</evidence>
<evidence type="ECO:0000256" key="1">
    <source>
        <dbReference type="SAM" id="Phobius"/>
    </source>
</evidence>
<keyword evidence="1" id="KW-0812">Transmembrane</keyword>
<organism evidence="2 3">
    <name type="scientific">Methylorubrum populi</name>
    <dbReference type="NCBI Taxonomy" id="223967"/>
    <lineage>
        <taxon>Bacteria</taxon>
        <taxon>Pseudomonadati</taxon>
        <taxon>Pseudomonadota</taxon>
        <taxon>Alphaproteobacteria</taxon>
        <taxon>Hyphomicrobiales</taxon>
        <taxon>Methylobacteriaceae</taxon>
        <taxon>Methylorubrum</taxon>
    </lineage>
</organism>
<name>A0A160PIB5_9HYPH</name>
<sequence>MSRLLAVALLALALYLGVLDCLMKLSLSAVHAWLVDAIGRTGLWIVIAATLFGGSWVVWSEQEDR</sequence>
<evidence type="ECO:0000313" key="3">
    <source>
        <dbReference type="Proteomes" id="UP000218288"/>
    </source>
</evidence>
<dbReference type="OrthoDB" id="8021322at2"/>
<dbReference type="AlphaFoldDB" id="A0A160PIB5"/>
<gene>
    <name evidence="2" type="ORF">MPPM_3538</name>
</gene>
<dbReference type="EMBL" id="AP014809">
    <property type="protein sequence ID" value="BAU92143.1"/>
    <property type="molecule type" value="Genomic_DNA"/>
</dbReference>
<dbReference type="Proteomes" id="UP000218288">
    <property type="component" value="Chromosome"/>
</dbReference>
<keyword evidence="1" id="KW-0472">Membrane</keyword>
<feature type="transmembrane region" description="Helical" evidence="1">
    <location>
        <begin position="42"/>
        <end position="59"/>
    </location>
</feature>
<keyword evidence="1" id="KW-1133">Transmembrane helix</keyword>
<accession>A0A160PIB5</accession>
<proteinExistence type="predicted"/>
<dbReference type="RefSeq" id="WP_096486146.1">
    <property type="nucleotide sequence ID" value="NZ_AP014809.1"/>
</dbReference>
<protein>
    <submittedName>
        <fullName evidence="2">Uncharacterized protein</fullName>
    </submittedName>
</protein>
<reference evidence="2 3" key="1">
    <citation type="journal article" date="2016" name="Genome Announc.">
        <title>Complete Genome Sequence of Methylobacterium populi P-1M, Isolated from Pink-Pigmented Household Biofilm.</title>
        <authorList>
            <person name="Morohoshi T."/>
            <person name="Ikeda T."/>
        </authorList>
    </citation>
    <scope>NUCLEOTIDE SEQUENCE [LARGE SCALE GENOMIC DNA]</scope>
    <source>
        <strain evidence="2 3">P-1M</strain>
    </source>
</reference>